<keyword evidence="6" id="KW-0472">Membrane</keyword>
<accession>A0A8B8MB89</accession>
<comment type="pathway">
    <text evidence="1">Protein modification; protein ubiquitination.</text>
</comment>
<gene>
    <name evidence="9" type="primary">LOC113871451</name>
</gene>
<keyword evidence="5" id="KW-0862">Zinc</keyword>
<evidence type="ECO:0000313" key="9">
    <source>
        <dbReference type="RefSeq" id="XP_027364349.1"/>
    </source>
</evidence>
<dbReference type="InterPro" id="IPR024766">
    <property type="entry name" value="Znf_RING_H2"/>
</dbReference>
<keyword evidence="6" id="KW-1133">Transmembrane helix</keyword>
<evidence type="ECO:0000256" key="1">
    <source>
        <dbReference type="ARBA" id="ARBA00004906"/>
    </source>
</evidence>
<dbReference type="AlphaFoldDB" id="A0A8B8MB89"/>
<evidence type="ECO:0000256" key="4">
    <source>
        <dbReference type="ARBA" id="ARBA00022786"/>
    </source>
</evidence>
<evidence type="ECO:0000256" key="3">
    <source>
        <dbReference type="ARBA" id="ARBA00022771"/>
    </source>
</evidence>
<dbReference type="InterPro" id="IPR045899">
    <property type="entry name" value="ATL71-like"/>
</dbReference>
<keyword evidence="4" id="KW-0833">Ubl conjugation pathway</keyword>
<evidence type="ECO:0000313" key="8">
    <source>
        <dbReference type="Proteomes" id="UP000694853"/>
    </source>
</evidence>
<dbReference type="RefSeq" id="XP_027364349.1">
    <property type="nucleotide sequence ID" value="XM_027508548.1"/>
</dbReference>
<reference evidence="9" key="2">
    <citation type="submission" date="2025-08" db="UniProtKB">
        <authorList>
            <consortium name="RefSeq"/>
        </authorList>
    </citation>
    <scope>IDENTIFICATION</scope>
    <source>
        <tissue evidence="9">Young leaves</tissue>
    </source>
</reference>
<dbReference type="OrthoDB" id="8062037at2759"/>
<protein>
    <submittedName>
        <fullName evidence="9">RING-H2 finger protein ATL70-like</fullName>
    </submittedName>
</protein>
<dbReference type="PANTHER" id="PTHR46719:SF22">
    <property type="entry name" value="ZINC FINGER, C3HC4 TYPE (RING FINGER) PROTEIN"/>
    <property type="match status" value="1"/>
</dbReference>
<organism evidence="8 9">
    <name type="scientific">Abrus precatorius</name>
    <name type="common">Indian licorice</name>
    <name type="synonym">Glycine abrus</name>
    <dbReference type="NCBI Taxonomy" id="3816"/>
    <lineage>
        <taxon>Eukaryota</taxon>
        <taxon>Viridiplantae</taxon>
        <taxon>Streptophyta</taxon>
        <taxon>Embryophyta</taxon>
        <taxon>Tracheophyta</taxon>
        <taxon>Spermatophyta</taxon>
        <taxon>Magnoliopsida</taxon>
        <taxon>eudicotyledons</taxon>
        <taxon>Gunneridae</taxon>
        <taxon>Pentapetalae</taxon>
        <taxon>rosids</taxon>
        <taxon>fabids</taxon>
        <taxon>Fabales</taxon>
        <taxon>Fabaceae</taxon>
        <taxon>Papilionoideae</taxon>
        <taxon>50 kb inversion clade</taxon>
        <taxon>NPAAA clade</taxon>
        <taxon>indigoferoid/millettioid clade</taxon>
        <taxon>Abreae</taxon>
        <taxon>Abrus</taxon>
    </lineage>
</organism>
<dbReference type="Proteomes" id="UP000694853">
    <property type="component" value="Unplaced"/>
</dbReference>
<evidence type="ECO:0000256" key="5">
    <source>
        <dbReference type="ARBA" id="ARBA00022833"/>
    </source>
</evidence>
<keyword evidence="6" id="KW-0812">Transmembrane</keyword>
<keyword evidence="8" id="KW-1185">Reference proteome</keyword>
<dbReference type="KEGG" id="aprc:113871451"/>
<evidence type="ECO:0000259" key="7">
    <source>
        <dbReference type="Pfam" id="PF12678"/>
    </source>
</evidence>
<keyword evidence="3" id="KW-0863">Zinc-finger</keyword>
<evidence type="ECO:0000256" key="2">
    <source>
        <dbReference type="ARBA" id="ARBA00022723"/>
    </source>
</evidence>
<dbReference type="GeneID" id="113871451"/>
<feature type="transmembrane region" description="Helical" evidence="6">
    <location>
        <begin position="20"/>
        <end position="46"/>
    </location>
</feature>
<dbReference type="GO" id="GO:0008270">
    <property type="term" value="F:zinc ion binding"/>
    <property type="evidence" value="ECO:0007669"/>
    <property type="project" value="UniProtKB-KW"/>
</dbReference>
<sequence length="122" mass="13395">MNRTNYNSNNSGVSQDLDGSYAYSSIGLYIGFLGVITLIGFTLYYCSRALQNGNGIGTGNSSMEPDYKDSEWLKLLPHCGHLFHIDCINKWVHVNLSCPMGRNSPLPIPLAQVAPLATRRGD</sequence>
<dbReference type="Gene3D" id="3.30.40.10">
    <property type="entry name" value="Zinc/RING finger domain, C3HC4 (zinc finger)"/>
    <property type="match status" value="1"/>
</dbReference>
<evidence type="ECO:0000256" key="6">
    <source>
        <dbReference type="SAM" id="Phobius"/>
    </source>
</evidence>
<feature type="domain" description="Zinc finger RING-H2-type" evidence="7">
    <location>
        <begin position="72"/>
        <end position="101"/>
    </location>
</feature>
<name>A0A8B8MB89_ABRPR</name>
<proteinExistence type="predicted"/>
<dbReference type="InterPro" id="IPR013083">
    <property type="entry name" value="Znf_RING/FYVE/PHD"/>
</dbReference>
<reference evidence="8" key="1">
    <citation type="journal article" date="2019" name="Toxins">
        <title>Detection of Abrin-Like and Prepropulchellin-Like Toxin Genes and Transcripts Using Whole Genome Sequencing and Full-Length Transcript Sequencing of Abrus precatorius.</title>
        <authorList>
            <person name="Hovde B.T."/>
            <person name="Daligault H.E."/>
            <person name="Hanschen E.R."/>
            <person name="Kunde Y.A."/>
            <person name="Johnson M.B."/>
            <person name="Starkenburg S.R."/>
            <person name="Johnson S.L."/>
        </authorList>
    </citation>
    <scope>NUCLEOTIDE SEQUENCE [LARGE SCALE GENOMIC DNA]</scope>
</reference>
<dbReference type="SUPFAM" id="SSF57850">
    <property type="entry name" value="RING/U-box"/>
    <property type="match status" value="1"/>
</dbReference>
<dbReference type="Pfam" id="PF12678">
    <property type="entry name" value="zf-rbx1"/>
    <property type="match status" value="1"/>
</dbReference>
<dbReference type="PANTHER" id="PTHR46719">
    <property type="entry name" value="TRANSCRIPTION FACTOR C2H2 FAMILY-RELATED"/>
    <property type="match status" value="1"/>
</dbReference>
<keyword evidence="2" id="KW-0479">Metal-binding</keyword>